<feature type="domain" description="YcaO" evidence="1">
    <location>
        <begin position="358"/>
        <end position="710"/>
    </location>
</feature>
<dbReference type="EMBL" id="JBHULX010000039">
    <property type="protein sequence ID" value="MFD2592432.1"/>
    <property type="molecule type" value="Genomic_DNA"/>
</dbReference>
<dbReference type="PROSITE" id="PS51664">
    <property type="entry name" value="YCAO"/>
    <property type="match status" value="1"/>
</dbReference>
<dbReference type="PANTHER" id="PTHR37809">
    <property type="entry name" value="RIBOSOMAL PROTEIN S12 METHYLTHIOTRANSFERASE ACCESSORY FACTOR YCAO"/>
    <property type="match status" value="1"/>
</dbReference>
<dbReference type="NCBIfam" id="TIGR00702">
    <property type="entry name" value="YcaO-type kinase domain"/>
    <property type="match status" value="1"/>
</dbReference>
<gene>
    <name evidence="2" type="ORF">ACFSTE_16450</name>
</gene>
<dbReference type="InterPro" id="IPR022291">
    <property type="entry name" value="Bacteriocin_synth_cyclodeHase"/>
</dbReference>
<dbReference type="PANTHER" id="PTHR37809:SF1">
    <property type="entry name" value="RIBOSOMAL PROTEIN S12 METHYLTHIOTRANSFERASE ACCESSORY FACTOR YCAO"/>
    <property type="match status" value="1"/>
</dbReference>
<dbReference type="InterPro" id="IPR003776">
    <property type="entry name" value="YcaO-like_dom"/>
</dbReference>
<dbReference type="Gene3D" id="3.40.50.720">
    <property type="entry name" value="NAD(P)-binding Rossmann-like Domain"/>
    <property type="match status" value="1"/>
</dbReference>
<evidence type="ECO:0000313" key="2">
    <source>
        <dbReference type="EMBL" id="MFD2592432.1"/>
    </source>
</evidence>
<dbReference type="Pfam" id="PF02624">
    <property type="entry name" value="YcaO"/>
    <property type="match status" value="1"/>
</dbReference>
<sequence length="710" mass="82053">MIDLDRKIGWHPKFTKKVISRNEIILIGENNDHLFTNDKHKRIINLANGSKKVSQFIDEIPSFIEKASFLYSIKTLIDKEILAPLQSEKETLYHLPKKTKDIEIHDDVTIYNLSHISSTLLQNISISKKNISLIFIDNYLDPRLHLINKKHVHSQRPYVLIKLTGSKPMIGPFLSMKKKQPCWKCLSNQLLQNRPILNFLLKKNVENYISHPIYLQNVEIDLKWVTTVINDTIKNENTCFEINLQNNIILKKHIVHNKPQCSICGDRLLLKKQLQSPVNLHSCLKKEKMDGGSRSMSPDETLEKLDKYISPITGVISGLSFISEKKQNTITIYKSVYFKTPSPQEIINNSSFRQISLGKGIVNDQSKVSALCESIERYAALYQGDEFYIKSAPDNLNKRYYLPSQLAKFSKNQYQDYIDNKLPSNILNHLVNIYDTTIPLHWTLTWSLTKEEFVYLPFNHCFSNTPFDHDKQYIHWSSNGCAAGNSIEEAIIQGFYELIERDASAIWWYNKIERPLIDLSTIQEGKVFKIHETLKDEWDYWALDITNDFDIPTIAAIAQHKKTGVFCFGFGCHLNIETACTRALTELCQLIPVREQKNAPFDFNAIEEEQFLKGNGNKKKLSSYQNNESKDIKNDIIWGINKAKTLGFELLVTNYSRPDLPIKTVKVTIPGLCFIWPQLGNERLYNLPIKLGWSKQKLQECELNEMGLYV</sequence>
<dbReference type="NCBIfam" id="TIGR03882">
    <property type="entry name" value="cyclo_dehyd_2"/>
    <property type="match status" value="1"/>
</dbReference>
<dbReference type="Proteomes" id="UP001597459">
    <property type="component" value="Unassembled WGS sequence"/>
</dbReference>
<dbReference type="Gene3D" id="3.30.1330.230">
    <property type="match status" value="1"/>
</dbReference>
<evidence type="ECO:0000313" key="3">
    <source>
        <dbReference type="Proteomes" id="UP001597459"/>
    </source>
</evidence>
<comment type="caution">
    <text evidence="2">The sequence shown here is derived from an EMBL/GenBank/DDBJ whole genome shotgun (WGS) entry which is preliminary data.</text>
</comment>
<protein>
    <submittedName>
        <fullName evidence="2">TOMM leader peptide-binding protein</fullName>
    </submittedName>
</protein>
<organism evidence="2 3">
    <name type="scientific">Aquimarina hainanensis</name>
    <dbReference type="NCBI Taxonomy" id="1578017"/>
    <lineage>
        <taxon>Bacteria</taxon>
        <taxon>Pseudomonadati</taxon>
        <taxon>Bacteroidota</taxon>
        <taxon>Flavobacteriia</taxon>
        <taxon>Flavobacteriales</taxon>
        <taxon>Flavobacteriaceae</taxon>
        <taxon>Aquimarina</taxon>
    </lineage>
</organism>
<keyword evidence="3" id="KW-1185">Reference proteome</keyword>
<accession>A0ABW5N9Y2</accession>
<proteinExistence type="predicted"/>
<dbReference type="RefSeq" id="WP_378254441.1">
    <property type="nucleotide sequence ID" value="NZ_JBHSJV010000001.1"/>
</dbReference>
<evidence type="ECO:0000259" key="1">
    <source>
        <dbReference type="PROSITE" id="PS51664"/>
    </source>
</evidence>
<name>A0ABW5N9Y2_9FLAO</name>
<dbReference type="Gene3D" id="3.30.40.250">
    <property type="match status" value="1"/>
</dbReference>
<dbReference type="Gene3D" id="3.30.160.660">
    <property type="match status" value="1"/>
</dbReference>
<reference evidence="3" key="1">
    <citation type="journal article" date="2019" name="Int. J. Syst. Evol. Microbiol.">
        <title>The Global Catalogue of Microorganisms (GCM) 10K type strain sequencing project: providing services to taxonomists for standard genome sequencing and annotation.</title>
        <authorList>
            <consortium name="The Broad Institute Genomics Platform"/>
            <consortium name="The Broad Institute Genome Sequencing Center for Infectious Disease"/>
            <person name="Wu L."/>
            <person name="Ma J."/>
        </authorList>
    </citation>
    <scope>NUCLEOTIDE SEQUENCE [LARGE SCALE GENOMIC DNA]</scope>
    <source>
        <strain evidence="3">KCTC 42423</strain>
    </source>
</reference>